<comment type="caution">
    <text evidence="3">The sequence shown here is derived from an EMBL/GenBank/DDBJ whole genome shotgun (WGS) entry which is preliminary data.</text>
</comment>
<protein>
    <recommendedName>
        <fullName evidence="2">Menorin-like domain-containing protein</fullName>
    </recommendedName>
</protein>
<feature type="domain" description="Menorin-like" evidence="2">
    <location>
        <begin position="68"/>
        <end position="207"/>
    </location>
</feature>
<dbReference type="AlphaFoldDB" id="A0AAW1U7R2"/>
<feature type="domain" description="Menorin-like" evidence="2">
    <location>
        <begin position="4"/>
        <end position="66"/>
    </location>
</feature>
<evidence type="ECO:0000313" key="3">
    <source>
        <dbReference type="EMBL" id="KAK9876696.1"/>
    </source>
</evidence>
<evidence type="ECO:0000313" key="4">
    <source>
        <dbReference type="Proteomes" id="UP001431783"/>
    </source>
</evidence>
<dbReference type="GO" id="GO:0005615">
    <property type="term" value="C:extracellular space"/>
    <property type="evidence" value="ECO:0007669"/>
    <property type="project" value="TreeGrafter"/>
</dbReference>
<keyword evidence="4" id="KW-1185">Reference proteome</keyword>
<dbReference type="Proteomes" id="UP001431783">
    <property type="component" value="Unassembled WGS sequence"/>
</dbReference>
<evidence type="ECO:0000259" key="2">
    <source>
        <dbReference type="Pfam" id="PF10223"/>
    </source>
</evidence>
<accession>A0AAW1U7R2</accession>
<dbReference type="PANTHER" id="PTHR21184:SF6">
    <property type="entry name" value="CONSERVED PLASMA MEMBRANE PROTEIN"/>
    <property type="match status" value="1"/>
</dbReference>
<dbReference type="EMBL" id="JARQZJ010000037">
    <property type="protein sequence ID" value="KAK9876696.1"/>
    <property type="molecule type" value="Genomic_DNA"/>
</dbReference>
<name>A0AAW1U7R2_9CUCU</name>
<dbReference type="InterPro" id="IPR019356">
    <property type="entry name" value="Menorin_dom"/>
</dbReference>
<gene>
    <name evidence="3" type="ORF">WA026_014074</name>
</gene>
<sequence>MQINLATITWAHAVNDKAYLNSSLNSGIDMLEADIVIGRTADNKENNIPIMGHPPNNVSDLSLSQFANYPVWLNADILEGPLAHPQSNPVDATLFIKGGKLFPRSVLSLGWTTGFDATKKVGYTESNVREMLRVLETNEVRQPVTFAVRAGLVAESKNEMNKLLSNNTHTLTVWSAINDEGFDVDKLNDVLDGIGIRRIYVDVPDELKSQLNLLNSTQIDA</sequence>
<dbReference type="Pfam" id="PF10223">
    <property type="entry name" value="Menorin_N"/>
    <property type="match status" value="2"/>
</dbReference>
<reference evidence="3 4" key="1">
    <citation type="submission" date="2023-03" db="EMBL/GenBank/DDBJ databases">
        <title>Genome insight into feeding habits of ladybird beetles.</title>
        <authorList>
            <person name="Li H.-S."/>
            <person name="Huang Y.-H."/>
            <person name="Pang H."/>
        </authorList>
    </citation>
    <scope>NUCLEOTIDE SEQUENCE [LARGE SCALE GENOMIC DNA]</scope>
    <source>
        <strain evidence="3">SYSU_2023b</strain>
        <tissue evidence="3">Whole body</tissue>
    </source>
</reference>
<dbReference type="PANTHER" id="PTHR21184">
    <property type="entry name" value="MENORIN (DENDRITIC BRANCHING PROTEIN)"/>
    <property type="match status" value="1"/>
</dbReference>
<organism evidence="3 4">
    <name type="scientific">Henosepilachna vigintioctopunctata</name>
    <dbReference type="NCBI Taxonomy" id="420089"/>
    <lineage>
        <taxon>Eukaryota</taxon>
        <taxon>Metazoa</taxon>
        <taxon>Ecdysozoa</taxon>
        <taxon>Arthropoda</taxon>
        <taxon>Hexapoda</taxon>
        <taxon>Insecta</taxon>
        <taxon>Pterygota</taxon>
        <taxon>Neoptera</taxon>
        <taxon>Endopterygota</taxon>
        <taxon>Coleoptera</taxon>
        <taxon>Polyphaga</taxon>
        <taxon>Cucujiformia</taxon>
        <taxon>Coccinelloidea</taxon>
        <taxon>Coccinellidae</taxon>
        <taxon>Epilachninae</taxon>
        <taxon>Epilachnini</taxon>
        <taxon>Henosepilachna</taxon>
    </lineage>
</organism>
<evidence type="ECO:0000256" key="1">
    <source>
        <dbReference type="ARBA" id="ARBA00044953"/>
    </source>
</evidence>
<proteinExistence type="inferred from homology"/>
<comment type="similarity">
    <text evidence="1">Belongs to the menorin family.</text>
</comment>